<dbReference type="PROSITE" id="PS00101">
    <property type="entry name" value="HEXAPEP_TRANSFERASES"/>
    <property type="match status" value="1"/>
</dbReference>
<dbReference type="Gene3D" id="2.160.10.10">
    <property type="entry name" value="Hexapeptide repeat proteins"/>
    <property type="match status" value="1"/>
</dbReference>
<dbReference type="RefSeq" id="WP_145400107.1">
    <property type="nucleotide sequence ID" value="NZ_VLKU01000019.1"/>
</dbReference>
<keyword evidence="2 5" id="KW-0808">Transferase</keyword>
<organism evidence="5 6">
    <name type="scientific">Paracoccus sulfuroxidans</name>
    <dbReference type="NCBI Taxonomy" id="384678"/>
    <lineage>
        <taxon>Bacteria</taxon>
        <taxon>Pseudomonadati</taxon>
        <taxon>Pseudomonadota</taxon>
        <taxon>Alphaproteobacteria</taxon>
        <taxon>Rhodobacterales</taxon>
        <taxon>Paracoccaceae</taxon>
        <taxon>Paracoccus</taxon>
    </lineage>
</organism>
<dbReference type="InterPro" id="IPR018357">
    <property type="entry name" value="Hexapep_transf_CS"/>
</dbReference>
<dbReference type="GO" id="GO:0016746">
    <property type="term" value="F:acyltransferase activity"/>
    <property type="evidence" value="ECO:0007669"/>
    <property type="project" value="UniProtKB-KW"/>
</dbReference>
<proteinExistence type="inferred from homology"/>
<keyword evidence="6" id="KW-1185">Reference proteome</keyword>
<dbReference type="PANTHER" id="PTHR43300">
    <property type="entry name" value="ACETYLTRANSFERASE"/>
    <property type="match status" value="1"/>
</dbReference>
<dbReference type="CDD" id="cd03349">
    <property type="entry name" value="LbH_XAT"/>
    <property type="match status" value="1"/>
</dbReference>
<accession>A0A562N6U5</accession>
<reference evidence="5 6" key="1">
    <citation type="journal article" date="2015" name="Stand. Genomic Sci.">
        <title>Genomic Encyclopedia of Bacterial and Archaeal Type Strains, Phase III: the genomes of soil and plant-associated and newly described type strains.</title>
        <authorList>
            <person name="Whitman W.B."/>
            <person name="Woyke T."/>
            <person name="Klenk H.P."/>
            <person name="Zhou Y."/>
            <person name="Lilburn T.G."/>
            <person name="Beck B.J."/>
            <person name="De Vos P."/>
            <person name="Vandamme P."/>
            <person name="Eisen J.A."/>
            <person name="Garrity G."/>
            <person name="Hugenholtz P."/>
            <person name="Kyrpides N.C."/>
        </authorList>
    </citation>
    <scope>NUCLEOTIDE SEQUENCE [LARGE SCALE GENOMIC DNA]</scope>
    <source>
        <strain evidence="5 6">CGMCC 1.5364</strain>
    </source>
</reference>
<evidence type="ECO:0000256" key="2">
    <source>
        <dbReference type="ARBA" id="ARBA00022679"/>
    </source>
</evidence>
<evidence type="ECO:0000256" key="4">
    <source>
        <dbReference type="ARBA" id="ARBA00023315"/>
    </source>
</evidence>
<dbReference type="InterPro" id="IPR011004">
    <property type="entry name" value="Trimer_LpxA-like_sf"/>
</dbReference>
<evidence type="ECO:0000256" key="3">
    <source>
        <dbReference type="ARBA" id="ARBA00022737"/>
    </source>
</evidence>
<dbReference type="OrthoDB" id="9815592at2"/>
<dbReference type="PANTHER" id="PTHR43300:SF11">
    <property type="entry name" value="ACETYLTRANSFERASE RV3034C-RELATED"/>
    <property type="match status" value="1"/>
</dbReference>
<protein>
    <submittedName>
        <fullName evidence="5">Virginiamycin A acetyltransferase</fullName>
    </submittedName>
</protein>
<dbReference type="InterPro" id="IPR001451">
    <property type="entry name" value="Hexapep"/>
</dbReference>
<dbReference type="SUPFAM" id="SSF51161">
    <property type="entry name" value="Trimeric LpxA-like enzymes"/>
    <property type="match status" value="1"/>
</dbReference>
<evidence type="ECO:0000313" key="5">
    <source>
        <dbReference type="EMBL" id="TWI27856.1"/>
    </source>
</evidence>
<dbReference type="InterPro" id="IPR050179">
    <property type="entry name" value="Trans_hexapeptide_repeat"/>
</dbReference>
<name>A0A562N6U5_9RHOB</name>
<dbReference type="Proteomes" id="UP000316225">
    <property type="component" value="Unassembled WGS sequence"/>
</dbReference>
<gene>
    <name evidence="5" type="ORF">IQ24_03969</name>
</gene>
<dbReference type="AlphaFoldDB" id="A0A562N6U5"/>
<evidence type="ECO:0000313" key="6">
    <source>
        <dbReference type="Proteomes" id="UP000316225"/>
    </source>
</evidence>
<dbReference type="EMBL" id="VLKU01000019">
    <property type="protein sequence ID" value="TWI27856.1"/>
    <property type="molecule type" value="Genomic_DNA"/>
</dbReference>
<comment type="similarity">
    <text evidence="1">Belongs to the transferase hexapeptide repeat family.</text>
</comment>
<keyword evidence="4" id="KW-0012">Acyltransferase</keyword>
<sequence length="220" mass="23728">MTSPFLDASNPHPMRLPNGQINTGLVHLNRVVTHPNLTIGDYTYASAFDAPQDWAARLAPYTYPGAPERIRIGRFCQIANGVQIITGSANHPMAGFSTYPFAIFDFARLRDYVAQLGAIPDTEIGNDVWLGDGATVLPGARIGNGVIVGARAVVGGEIPDYAIVVGNPGRILRMRFAPDVIARLLALRWWDWPLDAIERATPALAASDIDALERLAPAST</sequence>
<keyword evidence="3" id="KW-0677">Repeat</keyword>
<evidence type="ECO:0000256" key="1">
    <source>
        <dbReference type="ARBA" id="ARBA00007274"/>
    </source>
</evidence>
<comment type="caution">
    <text evidence="5">The sequence shown here is derived from an EMBL/GenBank/DDBJ whole genome shotgun (WGS) entry which is preliminary data.</text>
</comment>
<dbReference type="Pfam" id="PF00132">
    <property type="entry name" value="Hexapep"/>
    <property type="match status" value="1"/>
</dbReference>